<dbReference type="GeneID" id="95753668"/>
<evidence type="ECO:0000313" key="2">
    <source>
        <dbReference type="Proteomes" id="UP000241645"/>
    </source>
</evidence>
<proteinExistence type="predicted"/>
<dbReference type="RefSeq" id="WP_106836216.1">
    <property type="nucleotide sequence ID" value="NZ_JARMEW010000043.1"/>
</dbReference>
<keyword evidence="2" id="KW-1185">Reference proteome</keyword>
<comment type="caution">
    <text evidence="1">The sequence shown here is derived from an EMBL/GenBank/DDBJ whole genome shotgun (WGS) entry which is preliminary data.</text>
</comment>
<dbReference type="EMBL" id="PXZO01000058">
    <property type="protein sequence ID" value="PSK04637.1"/>
    <property type="molecule type" value="Genomic_DNA"/>
</dbReference>
<protein>
    <submittedName>
        <fullName evidence="1">Uncharacterized protein</fullName>
    </submittedName>
</protein>
<reference evidence="1 2" key="1">
    <citation type="submission" date="2018-03" db="EMBL/GenBank/DDBJ databases">
        <title>Brevisbacillus phylogenomics.</title>
        <authorList>
            <person name="Dunlap C."/>
        </authorList>
    </citation>
    <scope>NUCLEOTIDE SEQUENCE [LARGE SCALE GENOMIC DNA]</scope>
    <source>
        <strain evidence="1 2">NRRL B-41110</strain>
    </source>
</reference>
<evidence type="ECO:0000313" key="1">
    <source>
        <dbReference type="EMBL" id="PSK04637.1"/>
    </source>
</evidence>
<organism evidence="1 2">
    <name type="scientific">Brevibacillus porteri</name>
    <dbReference type="NCBI Taxonomy" id="2126350"/>
    <lineage>
        <taxon>Bacteria</taxon>
        <taxon>Bacillati</taxon>
        <taxon>Bacillota</taxon>
        <taxon>Bacilli</taxon>
        <taxon>Bacillales</taxon>
        <taxon>Paenibacillaceae</taxon>
        <taxon>Brevibacillus</taxon>
    </lineage>
</organism>
<accession>A0ABX5FHW1</accession>
<gene>
    <name evidence="1" type="ORF">C7R92_26625</name>
</gene>
<name>A0ABX5FHW1_9BACL</name>
<sequence length="67" mass="7845">MRQYVDSTTGEIYYTEEVLRRSDEIVKVFRPVGRSSKFVKIKASQKAKRRLRKLSLAEAGFFILTVF</sequence>
<dbReference type="Proteomes" id="UP000241645">
    <property type="component" value="Unassembled WGS sequence"/>
</dbReference>